<keyword evidence="3" id="KW-1185">Reference proteome</keyword>
<proteinExistence type="predicted"/>
<feature type="region of interest" description="Disordered" evidence="1">
    <location>
        <begin position="1"/>
        <end position="22"/>
    </location>
</feature>
<evidence type="ECO:0000313" key="2">
    <source>
        <dbReference type="EMBL" id="KAK5621855.1"/>
    </source>
</evidence>
<evidence type="ECO:0000256" key="1">
    <source>
        <dbReference type="SAM" id="MobiDB-lite"/>
    </source>
</evidence>
<comment type="caution">
    <text evidence="2">The sequence shown here is derived from an EMBL/GenBank/DDBJ whole genome shotgun (WGS) entry which is preliminary data.</text>
</comment>
<reference evidence="2 3" key="1">
    <citation type="submission" date="2021-06" db="EMBL/GenBank/DDBJ databases">
        <authorList>
            <person name="Palmer J.M."/>
        </authorList>
    </citation>
    <scope>NUCLEOTIDE SEQUENCE [LARGE SCALE GENOMIC DNA]</scope>
    <source>
        <strain evidence="2 3">MEX-2019</strain>
        <tissue evidence="2">Muscle</tissue>
    </source>
</reference>
<sequence length="76" mass="8662">MEESLDQVRGCVQKCSPGSSSKGKRFLLPSYVLQLLLGDLRTSSDQKRYISFQRVPGLLNVGRVKKNIFRQVFRSD</sequence>
<gene>
    <name evidence="2" type="ORF">CRENBAI_011443</name>
</gene>
<name>A0AAV9SKR2_9TELE</name>
<dbReference type="EMBL" id="JAHHUM010000292">
    <property type="protein sequence ID" value="KAK5621855.1"/>
    <property type="molecule type" value="Genomic_DNA"/>
</dbReference>
<evidence type="ECO:0000313" key="3">
    <source>
        <dbReference type="Proteomes" id="UP001311232"/>
    </source>
</evidence>
<dbReference type="Proteomes" id="UP001311232">
    <property type="component" value="Unassembled WGS sequence"/>
</dbReference>
<dbReference type="AlphaFoldDB" id="A0AAV9SKR2"/>
<accession>A0AAV9SKR2</accession>
<protein>
    <submittedName>
        <fullName evidence="2">Uncharacterized protein</fullName>
    </submittedName>
</protein>
<organism evidence="2 3">
    <name type="scientific">Crenichthys baileyi</name>
    <name type="common">White River springfish</name>
    <dbReference type="NCBI Taxonomy" id="28760"/>
    <lineage>
        <taxon>Eukaryota</taxon>
        <taxon>Metazoa</taxon>
        <taxon>Chordata</taxon>
        <taxon>Craniata</taxon>
        <taxon>Vertebrata</taxon>
        <taxon>Euteleostomi</taxon>
        <taxon>Actinopterygii</taxon>
        <taxon>Neopterygii</taxon>
        <taxon>Teleostei</taxon>
        <taxon>Neoteleostei</taxon>
        <taxon>Acanthomorphata</taxon>
        <taxon>Ovalentaria</taxon>
        <taxon>Atherinomorphae</taxon>
        <taxon>Cyprinodontiformes</taxon>
        <taxon>Goodeidae</taxon>
        <taxon>Crenichthys</taxon>
    </lineage>
</organism>